<sequence length="174" mass="18792">MTDERQGNELWDALHALPRGAGVIVRHYALSPAARKAMFARIRSVARARGLMLILAGPPQLARAWHADGFHGRRPGHAYPELLHTAPAHDLPELRNAARNGAGLVLLSPVHATRSHPGATPLGPLRFGMIARQTQLKVVALGGMNARRARAIRTLNSYGWAGIDGLTPAGRIRI</sequence>
<dbReference type="EC" id="2.5.1.3" evidence="2"/>
<dbReference type="InterPro" id="IPR022998">
    <property type="entry name" value="ThiamineP_synth_TenI"/>
</dbReference>
<accession>A0A7W9ECC0</accession>
<evidence type="ECO:0000259" key="1">
    <source>
        <dbReference type="Pfam" id="PF02581"/>
    </source>
</evidence>
<feature type="domain" description="Thiamine phosphate synthase/TenI" evidence="1">
    <location>
        <begin position="16"/>
        <end position="164"/>
    </location>
</feature>
<gene>
    <name evidence="2" type="ORF">FHS49_000099</name>
</gene>
<proteinExistence type="predicted"/>
<dbReference type="GO" id="GO:0004789">
    <property type="term" value="F:thiamine-phosphate diphosphorylase activity"/>
    <property type="evidence" value="ECO:0007669"/>
    <property type="project" value="UniProtKB-EC"/>
</dbReference>
<dbReference type="InterPro" id="IPR036206">
    <property type="entry name" value="ThiamineP_synth_sf"/>
</dbReference>
<reference evidence="2 3" key="1">
    <citation type="submission" date="2020-08" db="EMBL/GenBank/DDBJ databases">
        <title>Genomic Encyclopedia of Type Strains, Phase IV (KMG-IV): sequencing the most valuable type-strain genomes for metagenomic binning, comparative biology and taxonomic classification.</title>
        <authorList>
            <person name="Goeker M."/>
        </authorList>
    </citation>
    <scope>NUCLEOTIDE SEQUENCE [LARGE SCALE GENOMIC DNA]</scope>
    <source>
        <strain evidence="2 3">DSM 25079</strain>
    </source>
</reference>
<keyword evidence="2" id="KW-0808">Transferase</keyword>
<name>A0A7W9ECC0_9SPHN</name>
<protein>
    <submittedName>
        <fullName evidence="2">Thiamine-phosphate pyrophosphorylase</fullName>
        <ecNumber evidence="2">2.5.1.3</ecNumber>
    </submittedName>
</protein>
<dbReference type="CDD" id="cd00564">
    <property type="entry name" value="TMP_TenI"/>
    <property type="match status" value="1"/>
</dbReference>
<dbReference type="Proteomes" id="UP000549617">
    <property type="component" value="Unassembled WGS sequence"/>
</dbReference>
<dbReference type="RefSeq" id="WP_246350169.1">
    <property type="nucleotide sequence ID" value="NZ_JACIJC010000001.1"/>
</dbReference>
<organism evidence="2 3">
    <name type="scientific">Sphingobium boeckii</name>
    <dbReference type="NCBI Taxonomy" id="1082345"/>
    <lineage>
        <taxon>Bacteria</taxon>
        <taxon>Pseudomonadati</taxon>
        <taxon>Pseudomonadota</taxon>
        <taxon>Alphaproteobacteria</taxon>
        <taxon>Sphingomonadales</taxon>
        <taxon>Sphingomonadaceae</taxon>
        <taxon>Sphingobium</taxon>
    </lineage>
</organism>
<dbReference type="EMBL" id="JACIJC010000001">
    <property type="protein sequence ID" value="MBB5684108.1"/>
    <property type="molecule type" value="Genomic_DNA"/>
</dbReference>
<dbReference type="Pfam" id="PF02581">
    <property type="entry name" value="TMP-TENI"/>
    <property type="match status" value="1"/>
</dbReference>
<evidence type="ECO:0000313" key="2">
    <source>
        <dbReference type="EMBL" id="MBB5684108.1"/>
    </source>
</evidence>
<evidence type="ECO:0000313" key="3">
    <source>
        <dbReference type="Proteomes" id="UP000549617"/>
    </source>
</evidence>
<dbReference type="InterPro" id="IPR013785">
    <property type="entry name" value="Aldolase_TIM"/>
</dbReference>
<comment type="caution">
    <text evidence="2">The sequence shown here is derived from an EMBL/GenBank/DDBJ whole genome shotgun (WGS) entry which is preliminary data.</text>
</comment>
<dbReference type="GO" id="GO:0009228">
    <property type="term" value="P:thiamine biosynthetic process"/>
    <property type="evidence" value="ECO:0007669"/>
    <property type="project" value="UniProtKB-KW"/>
</dbReference>
<dbReference type="AlphaFoldDB" id="A0A7W9ECC0"/>
<dbReference type="SUPFAM" id="SSF51391">
    <property type="entry name" value="Thiamin phosphate synthase"/>
    <property type="match status" value="1"/>
</dbReference>
<keyword evidence="3" id="KW-1185">Reference proteome</keyword>
<dbReference type="Gene3D" id="3.20.20.70">
    <property type="entry name" value="Aldolase class I"/>
    <property type="match status" value="1"/>
</dbReference>